<dbReference type="InterPro" id="IPR003439">
    <property type="entry name" value="ABC_transporter-like_ATP-bd"/>
</dbReference>
<dbReference type="RefSeq" id="WP_263046639.1">
    <property type="nucleotide sequence ID" value="NZ_CP106737.1"/>
</dbReference>
<dbReference type="PROSITE" id="PS00211">
    <property type="entry name" value="ABC_TRANSPORTER_1"/>
    <property type="match status" value="1"/>
</dbReference>
<dbReference type="InterPro" id="IPR013563">
    <property type="entry name" value="Oligopep_ABC_C"/>
</dbReference>
<feature type="domain" description="ABC transporter" evidence="10">
    <location>
        <begin position="280"/>
        <end position="521"/>
    </location>
</feature>
<keyword evidence="4" id="KW-1003">Cell membrane</keyword>
<dbReference type="PANTHER" id="PTHR43297">
    <property type="entry name" value="OLIGOPEPTIDE TRANSPORT ATP-BINDING PROTEIN APPD"/>
    <property type="match status" value="1"/>
</dbReference>
<evidence type="ECO:0000256" key="8">
    <source>
        <dbReference type="ARBA" id="ARBA00022967"/>
    </source>
</evidence>
<evidence type="ECO:0000256" key="5">
    <source>
        <dbReference type="ARBA" id="ARBA00022519"/>
    </source>
</evidence>
<evidence type="ECO:0000256" key="4">
    <source>
        <dbReference type="ARBA" id="ARBA00022475"/>
    </source>
</evidence>
<evidence type="ECO:0000313" key="12">
    <source>
        <dbReference type="Proteomes" id="UP001064087"/>
    </source>
</evidence>
<keyword evidence="12" id="KW-1185">Reference proteome</keyword>
<dbReference type="SMART" id="SM00382">
    <property type="entry name" value="AAA"/>
    <property type="match status" value="2"/>
</dbReference>
<dbReference type="SUPFAM" id="SSF52540">
    <property type="entry name" value="P-loop containing nucleoside triphosphate hydrolases"/>
    <property type="match status" value="2"/>
</dbReference>
<keyword evidence="11" id="KW-0614">Plasmid</keyword>
<dbReference type="Pfam" id="PF08352">
    <property type="entry name" value="oligo_HPY"/>
    <property type="match status" value="1"/>
</dbReference>
<evidence type="ECO:0000256" key="3">
    <source>
        <dbReference type="ARBA" id="ARBA00022448"/>
    </source>
</evidence>
<evidence type="ECO:0000256" key="9">
    <source>
        <dbReference type="ARBA" id="ARBA00023136"/>
    </source>
</evidence>
<dbReference type="PROSITE" id="PS50893">
    <property type="entry name" value="ABC_TRANSPORTER_2"/>
    <property type="match status" value="2"/>
</dbReference>
<sequence length="561" mass="62166">MASERDVLLKIRNLKIQGYSDETWVDIIKGVDLTLHRGEVMGLIGESGAGKSTIGAAAMGYARDGTRITEDSSIEFDGMELTTATESERRALRGHRIAYVAQSAAASFNPAHKIIDQHTEAPLQYRLKKRMEAQEDAMDLYERLRLPNPQEIGFRYPHQVSGGQLQRAMTAMAMSCRPDLIIFDEPTTALDVTTQIEVLAAIRDIVEQFNTAALYITHDLAVVAQMADTIKVLLKGNEVEEAPTEEMLSNPKEDYTKSLWAVRSFESPQRFRPKDATPLISVKNVDAAYASGPKILDDVSFDIYEGMTVAVVGESGSGKSTTARVITGLLPPQKGEVLFKGTPFPPDYRQRNKEQLRQCQMIYQMADTALNPKVRISEIIGRPAQFYSGLKGAALKARVDELLDLIELDPSKYYNRYPPELSGGQKQRIGIARALAAEPTFIVCDEVTSALDQLVAEGILRLLDRLQNELNLAYMFITHDLATVRSIADEVIVMQHGKVVEQGPKDDMFKPPHHPYTDLLLSSVPEMDPNWLTTLLEERGIDNLGDAAAANIDPKGAKIVH</sequence>
<comment type="similarity">
    <text evidence="2">Belongs to the ABC transporter superfamily.</text>
</comment>
<evidence type="ECO:0000256" key="6">
    <source>
        <dbReference type="ARBA" id="ARBA00022741"/>
    </source>
</evidence>
<accession>A0ABY6D8C8</accession>
<evidence type="ECO:0000256" key="7">
    <source>
        <dbReference type="ARBA" id="ARBA00022840"/>
    </source>
</evidence>
<keyword evidence="3" id="KW-0813">Transport</keyword>
<keyword evidence="6" id="KW-0547">Nucleotide-binding</keyword>
<dbReference type="Gene3D" id="3.40.50.300">
    <property type="entry name" value="P-loop containing nucleotide triphosphate hydrolases"/>
    <property type="match status" value="2"/>
</dbReference>
<dbReference type="EMBL" id="CP106737">
    <property type="protein sequence ID" value="UXX81438.1"/>
    <property type="molecule type" value="Genomic_DNA"/>
</dbReference>
<evidence type="ECO:0000256" key="2">
    <source>
        <dbReference type="ARBA" id="ARBA00005417"/>
    </source>
</evidence>
<protein>
    <submittedName>
        <fullName evidence="11">ABC transporter ATP-binding protein</fullName>
    </submittedName>
</protein>
<proteinExistence type="inferred from homology"/>
<dbReference type="PANTHER" id="PTHR43297:SF14">
    <property type="entry name" value="ATPASE AAA-TYPE CORE DOMAIN-CONTAINING PROTEIN"/>
    <property type="match status" value="1"/>
</dbReference>
<gene>
    <name evidence="11" type="ORF">N7U68_00840</name>
</gene>
<dbReference type="Proteomes" id="UP001064087">
    <property type="component" value="Plasmid unnamed2"/>
</dbReference>
<reference evidence="11" key="1">
    <citation type="submission" date="2022-10" db="EMBL/GenBank/DDBJ databases">
        <title>Roseovarius pelagicus sp. nov., isolated from Arctic seawater.</title>
        <authorList>
            <person name="Hong Y.W."/>
            <person name="Hwang C.Y."/>
        </authorList>
    </citation>
    <scope>NUCLEOTIDE SEQUENCE</scope>
    <source>
        <strain evidence="11">HL-MP18</strain>
        <plasmid evidence="11">unnamed2</plasmid>
    </source>
</reference>
<dbReference type="InterPro" id="IPR027417">
    <property type="entry name" value="P-loop_NTPase"/>
</dbReference>
<keyword evidence="7 11" id="KW-0067">ATP-binding</keyword>
<evidence type="ECO:0000256" key="1">
    <source>
        <dbReference type="ARBA" id="ARBA00004417"/>
    </source>
</evidence>
<comment type="subcellular location">
    <subcellularLocation>
        <location evidence="1">Cell inner membrane</location>
        <topology evidence="1">Peripheral membrane protein</topology>
    </subcellularLocation>
</comment>
<dbReference type="Pfam" id="PF00005">
    <property type="entry name" value="ABC_tran"/>
    <property type="match status" value="2"/>
</dbReference>
<feature type="domain" description="ABC transporter" evidence="10">
    <location>
        <begin position="9"/>
        <end position="260"/>
    </location>
</feature>
<dbReference type="GO" id="GO:0005524">
    <property type="term" value="F:ATP binding"/>
    <property type="evidence" value="ECO:0007669"/>
    <property type="project" value="UniProtKB-KW"/>
</dbReference>
<dbReference type="CDD" id="cd03257">
    <property type="entry name" value="ABC_NikE_OppD_transporters"/>
    <property type="match status" value="2"/>
</dbReference>
<name>A0ABY6D8C8_9RHOB</name>
<organism evidence="11 12">
    <name type="scientific">Roseovarius pelagicus</name>
    <dbReference type="NCBI Taxonomy" id="2980108"/>
    <lineage>
        <taxon>Bacteria</taxon>
        <taxon>Pseudomonadati</taxon>
        <taxon>Pseudomonadota</taxon>
        <taxon>Alphaproteobacteria</taxon>
        <taxon>Rhodobacterales</taxon>
        <taxon>Roseobacteraceae</taxon>
        <taxon>Roseovarius</taxon>
    </lineage>
</organism>
<dbReference type="InterPro" id="IPR017871">
    <property type="entry name" value="ABC_transporter-like_CS"/>
</dbReference>
<keyword evidence="9" id="KW-0472">Membrane</keyword>
<keyword evidence="5" id="KW-0997">Cell inner membrane</keyword>
<evidence type="ECO:0000313" key="11">
    <source>
        <dbReference type="EMBL" id="UXX81438.1"/>
    </source>
</evidence>
<geneLocation type="plasmid" evidence="11 12">
    <name>unnamed2</name>
</geneLocation>
<evidence type="ECO:0000259" key="10">
    <source>
        <dbReference type="PROSITE" id="PS50893"/>
    </source>
</evidence>
<dbReference type="InterPro" id="IPR050388">
    <property type="entry name" value="ABC_Ni/Peptide_Import"/>
</dbReference>
<keyword evidence="8" id="KW-1278">Translocase</keyword>
<dbReference type="InterPro" id="IPR003593">
    <property type="entry name" value="AAA+_ATPase"/>
</dbReference>